<dbReference type="OrthoDB" id="3260205at2759"/>
<evidence type="ECO:0000313" key="1">
    <source>
        <dbReference type="EMBL" id="TFK38482.1"/>
    </source>
</evidence>
<evidence type="ECO:0000313" key="2">
    <source>
        <dbReference type="Proteomes" id="UP000308652"/>
    </source>
</evidence>
<sequence>MVFLAPFISEIDNIPRGKDLSTSNIRITSRIAIGYGAKTDVFAGEWDRPEGIVKVAIKVTRGSHLDKHDEAIIRRLVRETHTWFSAQWHPNVQVRRYFCIFILAYCSYFFFQ</sequence>
<organism evidence="1 2">
    <name type="scientific">Crucibulum laeve</name>
    <dbReference type="NCBI Taxonomy" id="68775"/>
    <lineage>
        <taxon>Eukaryota</taxon>
        <taxon>Fungi</taxon>
        <taxon>Dikarya</taxon>
        <taxon>Basidiomycota</taxon>
        <taxon>Agaricomycotina</taxon>
        <taxon>Agaricomycetes</taxon>
        <taxon>Agaricomycetidae</taxon>
        <taxon>Agaricales</taxon>
        <taxon>Agaricineae</taxon>
        <taxon>Nidulariaceae</taxon>
        <taxon>Crucibulum</taxon>
    </lineage>
</organism>
<reference evidence="1 2" key="1">
    <citation type="journal article" date="2019" name="Nat. Ecol. Evol.">
        <title>Megaphylogeny resolves global patterns of mushroom evolution.</title>
        <authorList>
            <person name="Varga T."/>
            <person name="Krizsan K."/>
            <person name="Foldi C."/>
            <person name="Dima B."/>
            <person name="Sanchez-Garcia M."/>
            <person name="Sanchez-Ramirez S."/>
            <person name="Szollosi G.J."/>
            <person name="Szarkandi J.G."/>
            <person name="Papp V."/>
            <person name="Albert L."/>
            <person name="Andreopoulos W."/>
            <person name="Angelini C."/>
            <person name="Antonin V."/>
            <person name="Barry K.W."/>
            <person name="Bougher N.L."/>
            <person name="Buchanan P."/>
            <person name="Buyck B."/>
            <person name="Bense V."/>
            <person name="Catcheside P."/>
            <person name="Chovatia M."/>
            <person name="Cooper J."/>
            <person name="Damon W."/>
            <person name="Desjardin D."/>
            <person name="Finy P."/>
            <person name="Geml J."/>
            <person name="Haridas S."/>
            <person name="Hughes K."/>
            <person name="Justo A."/>
            <person name="Karasinski D."/>
            <person name="Kautmanova I."/>
            <person name="Kiss B."/>
            <person name="Kocsube S."/>
            <person name="Kotiranta H."/>
            <person name="LaButti K.M."/>
            <person name="Lechner B.E."/>
            <person name="Liimatainen K."/>
            <person name="Lipzen A."/>
            <person name="Lukacs Z."/>
            <person name="Mihaltcheva S."/>
            <person name="Morgado L.N."/>
            <person name="Niskanen T."/>
            <person name="Noordeloos M.E."/>
            <person name="Ohm R.A."/>
            <person name="Ortiz-Santana B."/>
            <person name="Ovrebo C."/>
            <person name="Racz N."/>
            <person name="Riley R."/>
            <person name="Savchenko A."/>
            <person name="Shiryaev A."/>
            <person name="Soop K."/>
            <person name="Spirin V."/>
            <person name="Szebenyi C."/>
            <person name="Tomsovsky M."/>
            <person name="Tulloss R.E."/>
            <person name="Uehling J."/>
            <person name="Grigoriev I.V."/>
            <person name="Vagvolgyi C."/>
            <person name="Papp T."/>
            <person name="Martin F.M."/>
            <person name="Miettinen O."/>
            <person name="Hibbett D.S."/>
            <person name="Nagy L.G."/>
        </authorList>
    </citation>
    <scope>NUCLEOTIDE SEQUENCE [LARGE SCALE GENOMIC DNA]</scope>
    <source>
        <strain evidence="1 2">CBS 166.37</strain>
    </source>
</reference>
<keyword evidence="2" id="KW-1185">Reference proteome</keyword>
<dbReference type="Proteomes" id="UP000308652">
    <property type="component" value="Unassembled WGS sequence"/>
</dbReference>
<accession>A0A5C3M015</accession>
<dbReference type="EMBL" id="ML213603">
    <property type="protein sequence ID" value="TFK38482.1"/>
    <property type="molecule type" value="Genomic_DNA"/>
</dbReference>
<proteinExistence type="predicted"/>
<dbReference type="AlphaFoldDB" id="A0A5C3M015"/>
<protein>
    <submittedName>
        <fullName evidence="1">Uncharacterized protein</fullName>
    </submittedName>
</protein>
<gene>
    <name evidence="1" type="ORF">BDQ12DRAFT_113425</name>
</gene>
<dbReference type="Gene3D" id="3.30.200.20">
    <property type="entry name" value="Phosphorylase Kinase, domain 1"/>
    <property type="match status" value="1"/>
</dbReference>
<name>A0A5C3M015_9AGAR</name>